<name>A0ABP6QMZ1_9ACTN</name>
<sequence length="159" mass="16504">MRILTAGLGAVAFALLSTAPASASVRQQNLRAAGDVEFGYSAPEISEDGDHVLWKWTVTNRGSRAAHDVVMTHKLLPALPVTSVSGPCKAAGDTVRCRWATLAGGRSARGVIKAELPENLMGTVNIKGRIVWRRDVAPDPVAAAPAATTPTVVSAPAGN</sequence>
<feature type="signal peptide" evidence="1">
    <location>
        <begin position="1"/>
        <end position="23"/>
    </location>
</feature>
<proteinExistence type="predicted"/>
<evidence type="ECO:0000313" key="2">
    <source>
        <dbReference type="EMBL" id="GAA3229611.1"/>
    </source>
</evidence>
<dbReference type="Proteomes" id="UP001501237">
    <property type="component" value="Unassembled WGS sequence"/>
</dbReference>
<comment type="caution">
    <text evidence="2">The sequence shown here is derived from an EMBL/GenBank/DDBJ whole genome shotgun (WGS) entry which is preliminary data.</text>
</comment>
<gene>
    <name evidence="2" type="ORF">GCM10010468_59610</name>
</gene>
<keyword evidence="3" id="KW-1185">Reference proteome</keyword>
<feature type="chain" id="PRO_5047010021" description="DUF11 domain-containing protein" evidence="1">
    <location>
        <begin position="24"/>
        <end position="159"/>
    </location>
</feature>
<organism evidence="2 3">
    <name type="scientific">Actinocorallia longicatena</name>
    <dbReference type="NCBI Taxonomy" id="111803"/>
    <lineage>
        <taxon>Bacteria</taxon>
        <taxon>Bacillati</taxon>
        <taxon>Actinomycetota</taxon>
        <taxon>Actinomycetes</taxon>
        <taxon>Streptosporangiales</taxon>
        <taxon>Thermomonosporaceae</taxon>
        <taxon>Actinocorallia</taxon>
    </lineage>
</organism>
<evidence type="ECO:0000313" key="3">
    <source>
        <dbReference type="Proteomes" id="UP001501237"/>
    </source>
</evidence>
<evidence type="ECO:0008006" key="4">
    <source>
        <dbReference type="Google" id="ProtNLM"/>
    </source>
</evidence>
<evidence type="ECO:0000256" key="1">
    <source>
        <dbReference type="SAM" id="SignalP"/>
    </source>
</evidence>
<dbReference type="EMBL" id="BAAAUV010000019">
    <property type="protein sequence ID" value="GAA3229611.1"/>
    <property type="molecule type" value="Genomic_DNA"/>
</dbReference>
<accession>A0ABP6QMZ1</accession>
<dbReference type="RefSeq" id="WP_344834973.1">
    <property type="nucleotide sequence ID" value="NZ_BAAAUV010000019.1"/>
</dbReference>
<keyword evidence="1" id="KW-0732">Signal</keyword>
<protein>
    <recommendedName>
        <fullName evidence="4">DUF11 domain-containing protein</fullName>
    </recommendedName>
</protein>
<reference evidence="3" key="1">
    <citation type="journal article" date="2019" name="Int. J. Syst. Evol. Microbiol.">
        <title>The Global Catalogue of Microorganisms (GCM) 10K type strain sequencing project: providing services to taxonomists for standard genome sequencing and annotation.</title>
        <authorList>
            <consortium name="The Broad Institute Genomics Platform"/>
            <consortium name="The Broad Institute Genome Sequencing Center for Infectious Disease"/>
            <person name="Wu L."/>
            <person name="Ma J."/>
        </authorList>
    </citation>
    <scope>NUCLEOTIDE SEQUENCE [LARGE SCALE GENOMIC DNA]</scope>
    <source>
        <strain evidence="3">JCM 9377</strain>
    </source>
</reference>